<feature type="modified residue" description="3-oxoalanine (Ser)" evidence="3">
    <location>
        <position position="78"/>
    </location>
</feature>
<dbReference type="PROSITE" id="PS00523">
    <property type="entry name" value="SULFATASE_1"/>
    <property type="match status" value="1"/>
</dbReference>
<accession>A0A9D1UY26</accession>
<organism evidence="5 6">
    <name type="scientific">Candidatus Odoribacter faecigallinarum</name>
    <dbReference type="NCBI Taxonomy" id="2838706"/>
    <lineage>
        <taxon>Bacteria</taxon>
        <taxon>Pseudomonadati</taxon>
        <taxon>Bacteroidota</taxon>
        <taxon>Bacteroidia</taxon>
        <taxon>Bacteroidales</taxon>
        <taxon>Odoribacteraceae</taxon>
        <taxon>Odoribacter</taxon>
    </lineage>
</organism>
<comment type="similarity">
    <text evidence="1">Belongs to the sulfatase family.</text>
</comment>
<gene>
    <name evidence="5" type="ORF">H9863_00185</name>
</gene>
<reference evidence="5" key="2">
    <citation type="submission" date="2021-04" db="EMBL/GenBank/DDBJ databases">
        <authorList>
            <person name="Gilroy R."/>
        </authorList>
    </citation>
    <scope>NUCLEOTIDE SEQUENCE</scope>
    <source>
        <strain evidence="5">23274</strain>
    </source>
</reference>
<proteinExistence type="inferred from homology"/>
<evidence type="ECO:0000256" key="1">
    <source>
        <dbReference type="ARBA" id="ARBA00008779"/>
    </source>
</evidence>
<dbReference type="Gene3D" id="3.30.1120.10">
    <property type="match status" value="1"/>
</dbReference>
<dbReference type="EMBL" id="DXFT01000002">
    <property type="protein sequence ID" value="HIX02524.1"/>
    <property type="molecule type" value="Genomic_DNA"/>
</dbReference>
<dbReference type="CDD" id="cd16145">
    <property type="entry name" value="ARS_like"/>
    <property type="match status" value="1"/>
</dbReference>
<evidence type="ECO:0000313" key="5">
    <source>
        <dbReference type="EMBL" id="HIX02524.1"/>
    </source>
</evidence>
<dbReference type="InterPro" id="IPR052701">
    <property type="entry name" value="GAG_Ulvan_Degrading_Sulfatases"/>
</dbReference>
<comment type="caution">
    <text evidence="5">The sequence shown here is derived from an EMBL/GenBank/DDBJ whole genome shotgun (WGS) entry which is preliminary data.</text>
</comment>
<dbReference type="Gene3D" id="3.40.720.10">
    <property type="entry name" value="Alkaline Phosphatase, subunit A"/>
    <property type="match status" value="1"/>
</dbReference>
<evidence type="ECO:0000313" key="6">
    <source>
        <dbReference type="Proteomes" id="UP000824202"/>
    </source>
</evidence>
<dbReference type="PANTHER" id="PTHR43751:SF3">
    <property type="entry name" value="SULFATASE N-TERMINAL DOMAIN-CONTAINING PROTEIN"/>
    <property type="match status" value="1"/>
</dbReference>
<dbReference type="GO" id="GO:0016787">
    <property type="term" value="F:hydrolase activity"/>
    <property type="evidence" value="ECO:0007669"/>
    <property type="project" value="UniProtKB-KW"/>
</dbReference>
<evidence type="ECO:0000256" key="3">
    <source>
        <dbReference type="PIRSR" id="PIRSR600917-52"/>
    </source>
</evidence>
<dbReference type="InterPro" id="IPR024607">
    <property type="entry name" value="Sulfatase_CS"/>
</dbReference>
<comment type="PTM">
    <text evidence="3">The conversion to 3-oxoalanine (also known as C-formylglycine, FGly), of a serine or cysteine residue in prokaryotes and of a cysteine residue in eukaryotes, is critical for catalytic activity.</text>
</comment>
<dbReference type="PANTHER" id="PTHR43751">
    <property type="entry name" value="SULFATASE"/>
    <property type="match status" value="1"/>
</dbReference>
<sequence length="514" mass="58398">MRPYHNPLFLTGAAIFLSTTGTQAAQEDKPNIILILCDDMGYGDLACYGQKYILTPNIDRLAQEGMRFTQAYAGSPVSAPSRAALMTGQHTGHTHVRGNKEYWRDVPTVKYGDNTDYSIVGQEPYSPGHLILPEIMKRNGYTTGMFGKWAGGYEGSHSTPDQRGIDEFYGYICQFQAHLYYPNFLNRYCPAQGDTCTVRVTLDSNILHSMYGEDYRLRPQYSADLIHREALAWLDRQDGTTPFLGIFTYTLPHAELAQPRDSILQYYKRKFFEDKTWGGSEGSRYNPSEHTHAQFAAMITRLDAYVGEIMDKLEEKGLDGNTLVIFTSDNGPHEEGGADPAFFGRDGKLRGLKRQCYEGGIRIPFIARWTGHVPAGTVNDHQLAFYDLLPTFCDLIGDKRFPQKYLNRRDKQDGFDGISFAPTLLGKDQEQAEHDFLYWEFHETDQIAVRMGDWKLIVIRGVPHLYNLATDLHEDHNLAAEHPDIVQQLVDIIHREHRPSPLFPVTLPTPYILP</sequence>
<dbReference type="Proteomes" id="UP000824202">
    <property type="component" value="Unassembled WGS sequence"/>
</dbReference>
<evidence type="ECO:0000256" key="2">
    <source>
        <dbReference type="ARBA" id="ARBA00022801"/>
    </source>
</evidence>
<evidence type="ECO:0000259" key="4">
    <source>
        <dbReference type="Pfam" id="PF00884"/>
    </source>
</evidence>
<dbReference type="SUPFAM" id="SSF53649">
    <property type="entry name" value="Alkaline phosphatase-like"/>
    <property type="match status" value="1"/>
</dbReference>
<name>A0A9D1UY26_9BACT</name>
<protein>
    <submittedName>
        <fullName evidence="5">Arylsulfatase</fullName>
    </submittedName>
</protein>
<dbReference type="AlphaFoldDB" id="A0A9D1UY26"/>
<dbReference type="InterPro" id="IPR017850">
    <property type="entry name" value="Alkaline_phosphatase_core_sf"/>
</dbReference>
<feature type="domain" description="Sulfatase N-terminal" evidence="4">
    <location>
        <begin position="30"/>
        <end position="397"/>
    </location>
</feature>
<dbReference type="InterPro" id="IPR000917">
    <property type="entry name" value="Sulfatase_N"/>
</dbReference>
<dbReference type="Pfam" id="PF00884">
    <property type="entry name" value="Sulfatase"/>
    <property type="match status" value="1"/>
</dbReference>
<keyword evidence="2" id="KW-0378">Hydrolase</keyword>
<reference evidence="5" key="1">
    <citation type="journal article" date="2021" name="PeerJ">
        <title>Extensive microbial diversity within the chicken gut microbiome revealed by metagenomics and culture.</title>
        <authorList>
            <person name="Gilroy R."/>
            <person name="Ravi A."/>
            <person name="Getino M."/>
            <person name="Pursley I."/>
            <person name="Horton D.L."/>
            <person name="Alikhan N.F."/>
            <person name="Baker D."/>
            <person name="Gharbi K."/>
            <person name="Hall N."/>
            <person name="Watson M."/>
            <person name="Adriaenssens E.M."/>
            <person name="Foster-Nyarko E."/>
            <person name="Jarju S."/>
            <person name="Secka A."/>
            <person name="Antonio M."/>
            <person name="Oren A."/>
            <person name="Chaudhuri R.R."/>
            <person name="La Ragione R."/>
            <person name="Hildebrand F."/>
            <person name="Pallen M.J."/>
        </authorList>
    </citation>
    <scope>NUCLEOTIDE SEQUENCE</scope>
    <source>
        <strain evidence="5">23274</strain>
    </source>
</reference>